<name>Q1D3Z2_MYXXD</name>
<organism evidence="17 18">
    <name type="scientific">Myxococcus xanthus (strain DK1622)</name>
    <dbReference type="NCBI Taxonomy" id="246197"/>
    <lineage>
        <taxon>Bacteria</taxon>
        <taxon>Pseudomonadati</taxon>
        <taxon>Myxococcota</taxon>
        <taxon>Myxococcia</taxon>
        <taxon>Myxococcales</taxon>
        <taxon>Cystobacterineae</taxon>
        <taxon>Myxococcaceae</taxon>
        <taxon>Myxococcus</taxon>
    </lineage>
</organism>
<proteinExistence type="inferred from homology"/>
<dbReference type="Proteomes" id="UP000002402">
    <property type="component" value="Chromosome"/>
</dbReference>
<dbReference type="KEGG" id="mxa:MXAN_4460"/>
<dbReference type="OrthoDB" id="9810365at2"/>
<keyword evidence="18" id="KW-1185">Reference proteome</keyword>
<dbReference type="Gene3D" id="1.10.287.380">
    <property type="entry name" value="Valyl-tRNA synthetase, C-terminal domain"/>
    <property type="match status" value="1"/>
</dbReference>
<dbReference type="GeneID" id="41361770"/>
<evidence type="ECO:0000256" key="12">
    <source>
        <dbReference type="HAMAP-Rule" id="MF_02004"/>
    </source>
</evidence>
<evidence type="ECO:0000259" key="16">
    <source>
        <dbReference type="Pfam" id="PF10458"/>
    </source>
</evidence>
<dbReference type="EMBL" id="CP000113">
    <property type="protein sequence ID" value="ABF86989.1"/>
    <property type="molecule type" value="Genomic_DNA"/>
</dbReference>
<feature type="compositionally biased region" description="Low complexity" evidence="13">
    <location>
        <begin position="1160"/>
        <end position="1179"/>
    </location>
</feature>
<dbReference type="InterPro" id="IPR033705">
    <property type="entry name" value="Anticodon_Ia_Val"/>
</dbReference>
<comment type="subunit">
    <text evidence="2 12">Monomer.</text>
</comment>
<feature type="compositionally biased region" description="Acidic residues" evidence="13">
    <location>
        <begin position="1016"/>
        <end position="1026"/>
    </location>
</feature>
<keyword evidence="3 12" id="KW-0963">Cytoplasm</keyword>
<dbReference type="FunFam" id="3.40.50.620:FF:000032">
    <property type="entry name" value="Valine--tRNA ligase"/>
    <property type="match status" value="1"/>
</dbReference>
<dbReference type="eggNOG" id="COG0525">
    <property type="taxonomic scope" value="Bacteria"/>
</dbReference>
<dbReference type="FunFam" id="3.40.50.620:FF:000078">
    <property type="entry name" value="Valine--tRNA ligase, mitochondrial"/>
    <property type="match status" value="1"/>
</dbReference>
<dbReference type="Pfam" id="PF08264">
    <property type="entry name" value="Anticodon_1"/>
    <property type="match status" value="1"/>
</dbReference>
<evidence type="ECO:0000256" key="6">
    <source>
        <dbReference type="ARBA" id="ARBA00022840"/>
    </source>
</evidence>
<feature type="compositionally biased region" description="Basic residues" evidence="13">
    <location>
        <begin position="1197"/>
        <end position="1269"/>
    </location>
</feature>
<dbReference type="NCBIfam" id="TIGR00422">
    <property type="entry name" value="valS"/>
    <property type="match status" value="1"/>
</dbReference>
<dbReference type="NCBIfam" id="NF004349">
    <property type="entry name" value="PRK05729.1"/>
    <property type="match status" value="1"/>
</dbReference>
<evidence type="ECO:0000256" key="9">
    <source>
        <dbReference type="ARBA" id="ARBA00023146"/>
    </source>
</evidence>
<dbReference type="Pfam" id="PF00133">
    <property type="entry name" value="tRNA-synt_1"/>
    <property type="match status" value="1"/>
</dbReference>
<evidence type="ECO:0000313" key="18">
    <source>
        <dbReference type="Proteomes" id="UP000002402"/>
    </source>
</evidence>
<dbReference type="Gene3D" id="3.40.50.620">
    <property type="entry name" value="HUPs"/>
    <property type="match status" value="2"/>
</dbReference>
<dbReference type="Gene3D" id="2.170.220.10">
    <property type="match status" value="1"/>
</dbReference>
<feature type="domain" description="Methionyl/Valyl/Leucyl/Isoleucyl-tRNA synthetase anticodon-binding" evidence="15">
    <location>
        <begin position="659"/>
        <end position="808"/>
    </location>
</feature>
<feature type="short sequence motif" description="'HIGH' region" evidence="12">
    <location>
        <begin position="48"/>
        <end position="58"/>
    </location>
</feature>
<dbReference type="STRING" id="246197.MXAN_4460"/>
<dbReference type="GO" id="GO:0002161">
    <property type="term" value="F:aminoacyl-tRNA deacylase activity"/>
    <property type="evidence" value="ECO:0007669"/>
    <property type="project" value="InterPro"/>
</dbReference>
<keyword evidence="9 12" id="KW-0030">Aminoacyl-tRNA synthetase</keyword>
<evidence type="ECO:0000256" key="2">
    <source>
        <dbReference type="ARBA" id="ARBA00011245"/>
    </source>
</evidence>
<evidence type="ECO:0000256" key="4">
    <source>
        <dbReference type="ARBA" id="ARBA00022598"/>
    </source>
</evidence>
<dbReference type="FunFam" id="1.10.730.10:FF:000009">
    <property type="entry name" value="Valine--tRNA ligase, mitochondrial"/>
    <property type="match status" value="1"/>
</dbReference>
<comment type="domain">
    <text evidence="12">The C-terminal coiled-coil domain is crucial for aminoacylation activity.</text>
</comment>
<dbReference type="InterPro" id="IPR013155">
    <property type="entry name" value="M/V/L/I-tRNA-synth_anticd-bd"/>
</dbReference>
<dbReference type="SUPFAM" id="SSF52374">
    <property type="entry name" value="Nucleotidylyl transferase"/>
    <property type="match status" value="1"/>
</dbReference>
<feature type="binding site" evidence="12">
    <location>
        <position position="558"/>
    </location>
    <ligand>
        <name>ATP</name>
        <dbReference type="ChEBI" id="CHEBI:30616"/>
    </ligand>
</feature>
<keyword evidence="5 12" id="KW-0547">Nucleotide-binding</keyword>
<dbReference type="EC" id="6.1.1.9" evidence="12"/>
<comment type="catalytic activity">
    <reaction evidence="10 12">
        <text>tRNA(Val) + L-valine + ATP = L-valyl-tRNA(Val) + AMP + diphosphate</text>
        <dbReference type="Rhea" id="RHEA:10704"/>
        <dbReference type="Rhea" id="RHEA-COMP:9672"/>
        <dbReference type="Rhea" id="RHEA-COMP:9708"/>
        <dbReference type="ChEBI" id="CHEBI:30616"/>
        <dbReference type="ChEBI" id="CHEBI:33019"/>
        <dbReference type="ChEBI" id="CHEBI:57762"/>
        <dbReference type="ChEBI" id="CHEBI:78442"/>
        <dbReference type="ChEBI" id="CHEBI:78537"/>
        <dbReference type="ChEBI" id="CHEBI:456215"/>
        <dbReference type="EC" id="6.1.1.9"/>
    </reaction>
</comment>
<dbReference type="InterPro" id="IPR002303">
    <property type="entry name" value="Valyl-tRNA_ligase"/>
</dbReference>
<dbReference type="InterPro" id="IPR009008">
    <property type="entry name" value="Val/Leu/Ile-tRNA-synth_edit"/>
</dbReference>
<dbReference type="InterPro" id="IPR009080">
    <property type="entry name" value="tRNAsynth_Ia_anticodon-bd"/>
</dbReference>
<keyword evidence="8 12" id="KW-0175">Coiled coil</keyword>
<dbReference type="CDD" id="cd07962">
    <property type="entry name" value="Anticodon_Ia_Val"/>
    <property type="match status" value="1"/>
</dbReference>
<feature type="region of interest" description="Disordered" evidence="13">
    <location>
        <begin position="1134"/>
        <end position="1306"/>
    </location>
</feature>
<dbReference type="InterPro" id="IPR037118">
    <property type="entry name" value="Val-tRNA_synth_C_sf"/>
</dbReference>
<evidence type="ECO:0000256" key="7">
    <source>
        <dbReference type="ARBA" id="ARBA00022917"/>
    </source>
</evidence>
<dbReference type="SUPFAM" id="SSF46589">
    <property type="entry name" value="tRNA-binding arm"/>
    <property type="match status" value="1"/>
</dbReference>
<keyword evidence="4 12" id="KW-0436">Ligase</keyword>
<evidence type="ECO:0000256" key="3">
    <source>
        <dbReference type="ARBA" id="ARBA00022490"/>
    </source>
</evidence>
<dbReference type="InterPro" id="IPR002300">
    <property type="entry name" value="aa-tRNA-synth_Ia"/>
</dbReference>
<feature type="region of interest" description="Disordered" evidence="13">
    <location>
        <begin position="925"/>
        <end position="1026"/>
    </location>
</feature>
<reference evidence="17 18" key="1">
    <citation type="journal article" date="2006" name="Proc. Natl. Acad. Sci. U.S.A.">
        <title>Evolution of sensory complexity recorded in a myxobacterial genome.</title>
        <authorList>
            <person name="Goldman B.S."/>
            <person name="Nierman W.C."/>
            <person name="Kaiser D."/>
            <person name="Slater S.C."/>
            <person name="Durkin A.S."/>
            <person name="Eisen J.A."/>
            <person name="Ronning C.M."/>
            <person name="Barbazuk W.B."/>
            <person name="Blanchard M."/>
            <person name="Field C."/>
            <person name="Halling C."/>
            <person name="Hinkle G."/>
            <person name="Iartchuk O."/>
            <person name="Kim H.S."/>
            <person name="Mackenzie C."/>
            <person name="Madupu R."/>
            <person name="Miller N."/>
            <person name="Shvartsbeyn A."/>
            <person name="Sullivan S.A."/>
            <person name="Vaudin M."/>
            <person name="Wiegand R."/>
            <person name="Kaplan H.B."/>
        </authorList>
    </citation>
    <scope>NUCLEOTIDE SEQUENCE [LARGE SCALE GENOMIC DNA]</scope>
    <source>
        <strain evidence="18">DK1622</strain>
    </source>
</reference>
<keyword evidence="7 12" id="KW-0648">Protein biosynthesis</keyword>
<comment type="function">
    <text evidence="12">Catalyzes the attachment of valine to tRNA(Val). As ValRS can inadvertently accommodate and process structurally similar amino acids such as threonine, to avoid such errors, it has a 'posttransfer' editing activity that hydrolyzes mischarged Thr-tRNA(Val) in a tRNA-dependent manner.</text>
</comment>
<dbReference type="PROSITE" id="PS00178">
    <property type="entry name" value="AA_TRNA_LIGASE_I"/>
    <property type="match status" value="1"/>
</dbReference>
<dbReference type="FunFam" id="1.10.287.380:FF:000001">
    <property type="entry name" value="Valine--tRNA ligase"/>
    <property type="match status" value="1"/>
</dbReference>
<dbReference type="FunFam" id="3.90.740.10:FF:000005">
    <property type="entry name" value="Valine--tRNA ligase, mitochondrial"/>
    <property type="match status" value="1"/>
</dbReference>
<comment type="similarity">
    <text evidence="11 12">Belongs to the class-I aminoacyl-tRNA synthetase family. ValS type 1 subfamily.</text>
</comment>
<dbReference type="EnsemblBacteria" id="ABF86989">
    <property type="protein sequence ID" value="ABF86989"/>
    <property type="gene ID" value="MXAN_4460"/>
</dbReference>
<feature type="domain" description="Aminoacyl-tRNA synthetase class Ia" evidence="14">
    <location>
        <begin position="20"/>
        <end position="615"/>
    </location>
</feature>
<feature type="short sequence motif" description="'KMSKS' region" evidence="12">
    <location>
        <begin position="555"/>
        <end position="559"/>
    </location>
</feature>
<comment type="domain">
    <text evidence="12">ValRS has two distinct active sites: one for aminoacylation and one for editing. The misactivated threonine is translocated from the active site to the editing site.</text>
</comment>
<dbReference type="SUPFAM" id="SSF50677">
    <property type="entry name" value="ValRS/IleRS/LeuRS editing domain"/>
    <property type="match status" value="1"/>
</dbReference>
<dbReference type="GO" id="GO:0004832">
    <property type="term" value="F:valine-tRNA ligase activity"/>
    <property type="evidence" value="ECO:0007669"/>
    <property type="project" value="UniProtKB-UniRule"/>
</dbReference>
<dbReference type="PRINTS" id="PR00986">
    <property type="entry name" value="TRNASYNTHVAL"/>
</dbReference>
<dbReference type="GO" id="GO:0005524">
    <property type="term" value="F:ATP binding"/>
    <property type="evidence" value="ECO:0007669"/>
    <property type="project" value="UniProtKB-UniRule"/>
</dbReference>
<evidence type="ECO:0000256" key="11">
    <source>
        <dbReference type="ARBA" id="ARBA00060830"/>
    </source>
</evidence>
<dbReference type="Gene3D" id="1.10.730.10">
    <property type="entry name" value="Isoleucyl-tRNA Synthetase, Domain 1"/>
    <property type="match status" value="1"/>
</dbReference>
<evidence type="ECO:0000256" key="5">
    <source>
        <dbReference type="ARBA" id="ARBA00022741"/>
    </source>
</evidence>
<evidence type="ECO:0000256" key="10">
    <source>
        <dbReference type="ARBA" id="ARBA00047552"/>
    </source>
</evidence>
<dbReference type="GO" id="GO:0006438">
    <property type="term" value="P:valyl-tRNA aminoacylation"/>
    <property type="evidence" value="ECO:0007669"/>
    <property type="project" value="UniProtKB-UniRule"/>
</dbReference>
<dbReference type="SUPFAM" id="SSF47323">
    <property type="entry name" value="Anticodon-binding domain of a subclass of class I aminoacyl-tRNA synthetases"/>
    <property type="match status" value="1"/>
</dbReference>
<evidence type="ECO:0000313" key="17">
    <source>
        <dbReference type="EMBL" id="ABF86989.1"/>
    </source>
</evidence>
<dbReference type="InterPro" id="IPR019499">
    <property type="entry name" value="Val-tRNA_synth_tRNA-bd"/>
</dbReference>
<comment type="subcellular location">
    <subcellularLocation>
        <location evidence="1 12">Cytoplasm</location>
    </subcellularLocation>
</comment>
<dbReference type="HOGENOM" id="CLU_001493_0_2_7"/>
<dbReference type="InterPro" id="IPR014729">
    <property type="entry name" value="Rossmann-like_a/b/a_fold"/>
</dbReference>
<evidence type="ECO:0000256" key="13">
    <source>
        <dbReference type="SAM" id="MobiDB-lite"/>
    </source>
</evidence>
<dbReference type="InterPro" id="IPR001412">
    <property type="entry name" value="aa-tRNA-synth_I_CS"/>
</dbReference>
<dbReference type="HAMAP" id="MF_02004">
    <property type="entry name" value="Val_tRNA_synth_type1"/>
    <property type="match status" value="1"/>
</dbReference>
<dbReference type="CDD" id="cd00817">
    <property type="entry name" value="ValRS_core"/>
    <property type="match status" value="1"/>
</dbReference>
<evidence type="ECO:0000259" key="14">
    <source>
        <dbReference type="Pfam" id="PF00133"/>
    </source>
</evidence>
<feature type="domain" description="Valyl-tRNA synthetase tRNA-binding arm" evidence="16">
    <location>
        <begin position="867"/>
        <end position="931"/>
    </location>
</feature>
<feature type="compositionally biased region" description="Low complexity" evidence="13">
    <location>
        <begin position="1005"/>
        <end position="1015"/>
    </location>
</feature>
<sequence length="1306" mass="142867">MTDTTELSKAYEPTEVEARRYAFWLERNYFRAEAPSDKPPFSMVLPPPNVTGSLHIGHALTATIQDILIRWKRMSGFNALWLPGTDHAGIATQMVVERELKQTEGKSRHDLGREAFLERVWEWKGKFGARIGEQHRYLGASLDWSRERFTMDEQSSAAVREVFVRLYEEGLMYRAQKLINWCPSCHTALSDLEVEHQEKNGSIWHIRYPVKDTDRTLTVATTRPETMLGDTAVAVHPEDERYQDLIGKHVVLPLSGREIPIIADAELVDPKFGTGVVKVTPAHDFNDYQTGLRHKLPMLSILDESARMTKETGKYAGLDRFEARKQVLADLQEQGLLEKEEPHKLSVGTCQRSTTVVEPRLSPQWFVKIEPLAKPAIEAVEQGRTKFVPESWTNTYFHWMRNIHDWCVSRQLWWGHQIPAYYCTACSPRLGDDTDLPLDSATVKVGGVDFARAEPIVAREQPSSCPKCGGATFIQDPDVLDTWFSSALWPFSTLGWPRNTPELQTFYPTSVMETGHDIIFFWVARMMMMGLHFMGDVPFRTVYLHAMVRDEKGEKMSKTKKNVIDPLDVILGAPADKLEPTLRNKFPQGMPAFGADALRFTLASLTQQGRDIKLSMDRMAGYKAFCNKLWNASRFALMNMGEFTLDERPLKERPLTLADRWILSRLQRATTEARASLETYGFAEAASTLYQFLWAEFCDWYIELAKGSLYGTDEQAKDSARAVLVYSLDRILRLLHPFMPFITEEIWQKLPMSRSVDSIMIASYPEPDADLVDEAAEAEMAPVIASIEGLRTIRGESNLSPATKVKAVVQSPDARTRELLERWRAYLMPLAGLSDVEIGAPGTKPPQAAAFVGTNLEIYVPLAGLIDLDAERDRLRKEIARTEQEAAGVLRKLENPNFVAKAPPDVVEKDRARVEELKERKAKLQDHLQRIAPEPAMPAAPPSESRTPTESVEPTEADIVTEADVATEPITPPESAARLETPPPAEGGAEYETLAESTEEEEEAAAPAEVKAAPDAEAEGNVDLAEELKDELEAVGGVPEAADPQVQDALEKLRAGTKEGLSPADHHDLGVAYMSMGLVDDAMREFNTARAGGDAREAPAAAEQTVASTAKAVVKATLAAVKKASSIAKETVVEAVSASGEDEEPAAPAKARPAKKAAGKKAPAVAKEAPAQKAAGAKGAAKKAAAKKAPAKGAKGAAKKAAAKKAPAKGAAKKAAAKKAPAKVAAKKAATKKSAAKKAPAKGAAKKAAAKKAPAKVAAKKAATKKGAAKKVAAASKKPVKKAAGRKAPAKKGTGAKPKARAKARR</sequence>
<feature type="compositionally biased region" description="Basic residues" evidence="13">
    <location>
        <begin position="1180"/>
        <end position="1190"/>
    </location>
</feature>
<evidence type="ECO:0000256" key="1">
    <source>
        <dbReference type="ARBA" id="ARBA00004496"/>
    </source>
</evidence>
<keyword evidence="6 12" id="KW-0067">ATP-binding</keyword>
<evidence type="ECO:0000256" key="8">
    <source>
        <dbReference type="ARBA" id="ARBA00023054"/>
    </source>
</evidence>
<dbReference type="PANTHER" id="PTHR11946:SF93">
    <property type="entry name" value="VALINE--TRNA LIGASE, CHLOROPLASTIC_MITOCHONDRIAL 2"/>
    <property type="match status" value="1"/>
</dbReference>
<dbReference type="Pfam" id="PF10458">
    <property type="entry name" value="Val_tRNA-synt_C"/>
    <property type="match status" value="1"/>
</dbReference>
<evidence type="ECO:0000259" key="15">
    <source>
        <dbReference type="Pfam" id="PF08264"/>
    </source>
</evidence>
<dbReference type="Gene3D" id="3.90.740.10">
    <property type="entry name" value="Valyl/Leucyl/Isoleucyl-tRNA synthetase, editing domain"/>
    <property type="match status" value="1"/>
</dbReference>
<feature type="compositionally biased region" description="Basic residues" evidence="13">
    <location>
        <begin position="1278"/>
        <end position="1290"/>
    </location>
</feature>
<dbReference type="PANTHER" id="PTHR11946">
    <property type="entry name" value="VALYL-TRNA SYNTHETASES"/>
    <property type="match status" value="1"/>
</dbReference>
<dbReference type="NCBIfam" id="NF011492">
    <property type="entry name" value="PRK14900.1"/>
    <property type="match status" value="1"/>
</dbReference>
<gene>
    <name evidence="12 17" type="primary">valS</name>
    <name evidence="17" type="ordered locus">MXAN_4460</name>
</gene>
<protein>
    <recommendedName>
        <fullName evidence="12">Valine--tRNA ligase</fullName>
        <ecNumber evidence="12">6.1.1.9</ecNumber>
    </recommendedName>
    <alternativeName>
        <fullName evidence="12">Valyl-tRNA synthetase</fullName>
        <shortName evidence="12">ValRS</shortName>
    </alternativeName>
</protein>
<dbReference type="InterPro" id="IPR010978">
    <property type="entry name" value="tRNA-bd_arm"/>
</dbReference>
<dbReference type="GO" id="GO:0005829">
    <property type="term" value="C:cytosol"/>
    <property type="evidence" value="ECO:0007669"/>
    <property type="project" value="TreeGrafter"/>
</dbReference>
<accession>Q1D3Z2</accession>
<dbReference type="RefSeq" id="WP_011554458.1">
    <property type="nucleotide sequence ID" value="NC_008095.1"/>
</dbReference>